<dbReference type="SUPFAM" id="SSF55729">
    <property type="entry name" value="Acyl-CoA N-acyltransferases (Nat)"/>
    <property type="match status" value="1"/>
</dbReference>
<dbReference type="PANTHER" id="PTHR43792:SF1">
    <property type="entry name" value="N-ACETYLTRANSFERASE DOMAIN-CONTAINING PROTEIN"/>
    <property type="match status" value="1"/>
</dbReference>
<dbReference type="GO" id="GO:0016747">
    <property type="term" value="F:acyltransferase activity, transferring groups other than amino-acyl groups"/>
    <property type="evidence" value="ECO:0007669"/>
    <property type="project" value="InterPro"/>
</dbReference>
<comment type="caution">
    <text evidence="2">The sequence shown here is derived from an EMBL/GenBank/DDBJ whole genome shotgun (WGS) entry which is preliminary data.</text>
</comment>
<dbReference type="InterPro" id="IPR051531">
    <property type="entry name" value="N-acetyltransferase"/>
</dbReference>
<gene>
    <name evidence="2" type="ORF">FHS89_002376</name>
</gene>
<dbReference type="PANTHER" id="PTHR43792">
    <property type="entry name" value="GNAT FAMILY, PUTATIVE (AFU_ORTHOLOGUE AFUA_3G00765)-RELATED-RELATED"/>
    <property type="match status" value="1"/>
</dbReference>
<keyword evidence="2" id="KW-0808">Transferase</keyword>
<organism evidence="2 3">
    <name type="scientific">Rubricella aquisinus</name>
    <dbReference type="NCBI Taxonomy" id="2028108"/>
    <lineage>
        <taxon>Bacteria</taxon>
        <taxon>Pseudomonadati</taxon>
        <taxon>Pseudomonadota</taxon>
        <taxon>Alphaproteobacteria</taxon>
        <taxon>Rhodobacterales</taxon>
        <taxon>Paracoccaceae</taxon>
        <taxon>Rubricella</taxon>
    </lineage>
</organism>
<evidence type="ECO:0000259" key="1">
    <source>
        <dbReference type="PROSITE" id="PS51186"/>
    </source>
</evidence>
<dbReference type="Proteomes" id="UP000553766">
    <property type="component" value="Unassembled WGS sequence"/>
</dbReference>
<dbReference type="AlphaFoldDB" id="A0A840X3C3"/>
<reference evidence="2 3" key="1">
    <citation type="submission" date="2020-08" db="EMBL/GenBank/DDBJ databases">
        <title>Genomic Encyclopedia of Type Strains, Phase IV (KMG-IV): sequencing the most valuable type-strain genomes for metagenomic binning, comparative biology and taxonomic classification.</title>
        <authorList>
            <person name="Goeker M."/>
        </authorList>
    </citation>
    <scope>NUCLEOTIDE SEQUENCE [LARGE SCALE GENOMIC DNA]</scope>
    <source>
        <strain evidence="2 3">DSM 103377</strain>
    </source>
</reference>
<keyword evidence="3" id="KW-1185">Reference proteome</keyword>
<evidence type="ECO:0000313" key="2">
    <source>
        <dbReference type="EMBL" id="MBB5516345.1"/>
    </source>
</evidence>
<proteinExistence type="predicted"/>
<accession>A0A840X3C3</accession>
<dbReference type="EMBL" id="JACIJS010000007">
    <property type="protein sequence ID" value="MBB5516345.1"/>
    <property type="molecule type" value="Genomic_DNA"/>
</dbReference>
<dbReference type="RefSeq" id="WP_184011876.1">
    <property type="nucleotide sequence ID" value="NZ_JACIJS010000007.1"/>
</dbReference>
<evidence type="ECO:0000313" key="3">
    <source>
        <dbReference type="Proteomes" id="UP000553766"/>
    </source>
</evidence>
<name>A0A840X3C3_9RHOB</name>
<dbReference type="InterPro" id="IPR000182">
    <property type="entry name" value="GNAT_dom"/>
</dbReference>
<dbReference type="InterPro" id="IPR016181">
    <property type="entry name" value="Acyl_CoA_acyltransferase"/>
</dbReference>
<protein>
    <submittedName>
        <fullName evidence="2">RimJ/RimL family protein N-acetyltransferase</fullName>
    </submittedName>
</protein>
<dbReference type="PROSITE" id="PS51186">
    <property type="entry name" value="GNAT"/>
    <property type="match status" value="1"/>
</dbReference>
<sequence length="174" mass="19005">MIHAQIRTPRLLIRAATRADAGLLAQHITPAISRWTAAWRPDMTTDAVEQLITPWLEGAARGDTFPGIIERRDRGEMIGWMKIGLADGLADLSYWIAAPAQRQGFAREAADGTIRFAFDTLGANAVTAGAQSSNAASHALLAALGLRPDGRRDVYAPARDRMEPCDFWRIDRPG</sequence>
<feature type="domain" description="N-acetyltransferase" evidence="1">
    <location>
        <begin position="11"/>
        <end position="163"/>
    </location>
</feature>
<dbReference type="Gene3D" id="3.40.630.30">
    <property type="match status" value="1"/>
</dbReference>
<dbReference type="Pfam" id="PF13302">
    <property type="entry name" value="Acetyltransf_3"/>
    <property type="match status" value="1"/>
</dbReference>